<comment type="caution">
    <text evidence="3">The sequence shown here is derived from an EMBL/GenBank/DDBJ whole genome shotgun (WGS) entry which is preliminary data.</text>
</comment>
<dbReference type="SMART" id="SM00385">
    <property type="entry name" value="CYCLIN"/>
    <property type="match status" value="1"/>
</dbReference>
<dbReference type="Gene3D" id="1.10.472.10">
    <property type="entry name" value="Cyclin-like"/>
    <property type="match status" value="2"/>
</dbReference>
<dbReference type="InterPro" id="IPR006671">
    <property type="entry name" value="Cyclin_N"/>
</dbReference>
<keyword evidence="4" id="KW-1185">Reference proteome</keyword>
<dbReference type="InterPro" id="IPR013763">
    <property type="entry name" value="Cyclin-like_dom"/>
</dbReference>
<gene>
    <name evidence="3" type="ORF">BdWA1_001156</name>
</gene>
<evidence type="ECO:0000256" key="1">
    <source>
        <dbReference type="RuleBase" id="RU000383"/>
    </source>
</evidence>
<dbReference type="RefSeq" id="XP_067804990.1">
    <property type="nucleotide sequence ID" value="XM_067946199.1"/>
</dbReference>
<feature type="domain" description="Cyclin-like" evidence="2">
    <location>
        <begin position="24"/>
        <end position="125"/>
    </location>
</feature>
<reference evidence="3" key="1">
    <citation type="journal article" date="2023" name="Nat. Microbiol.">
        <title>Babesia duncani multi-omics identifies virulence factors and drug targets.</title>
        <authorList>
            <person name="Singh P."/>
            <person name="Lonardi S."/>
            <person name="Liang Q."/>
            <person name="Vydyam P."/>
            <person name="Khabirova E."/>
            <person name="Fang T."/>
            <person name="Gihaz S."/>
            <person name="Thekkiniath J."/>
            <person name="Munshi M."/>
            <person name="Abel S."/>
            <person name="Ciampossin L."/>
            <person name="Batugedara G."/>
            <person name="Gupta M."/>
            <person name="Lu X.M."/>
            <person name="Lenz T."/>
            <person name="Chakravarty S."/>
            <person name="Cornillot E."/>
            <person name="Hu Y."/>
            <person name="Ma W."/>
            <person name="Gonzalez L.M."/>
            <person name="Sanchez S."/>
            <person name="Estrada K."/>
            <person name="Sanchez-Flores A."/>
            <person name="Montero E."/>
            <person name="Harb O.S."/>
            <person name="Le Roch K.G."/>
            <person name="Mamoun C.B."/>
        </authorList>
    </citation>
    <scope>NUCLEOTIDE SEQUENCE</scope>
    <source>
        <strain evidence="3">WA1</strain>
    </source>
</reference>
<accession>A0AAD9PPD8</accession>
<dbReference type="Pfam" id="PF00134">
    <property type="entry name" value="Cyclin_N"/>
    <property type="match status" value="1"/>
</dbReference>
<dbReference type="AlphaFoldDB" id="A0AAD9PPD8"/>
<dbReference type="SUPFAM" id="SSF47954">
    <property type="entry name" value="Cyclin-like"/>
    <property type="match status" value="2"/>
</dbReference>
<evidence type="ECO:0000259" key="2">
    <source>
        <dbReference type="SMART" id="SM00385"/>
    </source>
</evidence>
<dbReference type="Proteomes" id="UP001214638">
    <property type="component" value="Unassembled WGS sequence"/>
</dbReference>
<comment type="similarity">
    <text evidence="1">Belongs to the cyclin family.</text>
</comment>
<evidence type="ECO:0000313" key="3">
    <source>
        <dbReference type="EMBL" id="KAK2198148.1"/>
    </source>
</evidence>
<name>A0AAD9PPD8_9APIC</name>
<dbReference type="InterPro" id="IPR043198">
    <property type="entry name" value="Cyclin/Ssn8"/>
</dbReference>
<dbReference type="GO" id="GO:0016538">
    <property type="term" value="F:cyclin-dependent protein serine/threonine kinase regulator activity"/>
    <property type="evidence" value="ECO:0007669"/>
    <property type="project" value="InterPro"/>
</dbReference>
<protein>
    <submittedName>
        <fullName evidence="3">Bifunctional Cyclin-like/Cyclin-like superfamily/Cyclin-Cyclin-like subunit Ssn8/Cyclin</fullName>
    </submittedName>
</protein>
<dbReference type="PANTHER" id="PTHR10026">
    <property type="entry name" value="CYCLIN"/>
    <property type="match status" value="1"/>
</dbReference>
<dbReference type="GO" id="GO:0006357">
    <property type="term" value="P:regulation of transcription by RNA polymerase II"/>
    <property type="evidence" value="ECO:0007669"/>
    <property type="project" value="InterPro"/>
</dbReference>
<evidence type="ECO:0000313" key="4">
    <source>
        <dbReference type="Proteomes" id="UP001214638"/>
    </source>
</evidence>
<dbReference type="EMBL" id="JALLKP010000001">
    <property type="protein sequence ID" value="KAK2198148.1"/>
    <property type="molecule type" value="Genomic_DNA"/>
</dbReference>
<proteinExistence type="inferred from homology"/>
<dbReference type="KEGG" id="bdw:94335454"/>
<dbReference type="PIRSF" id="PIRSF036580">
    <property type="entry name" value="Cyclin_L"/>
    <property type="match status" value="1"/>
</dbReference>
<sequence>METPSGLAGIDPKNERMLRAYGCELIQKAGILLQLDPVTIATGQTILHSFYSCKDLVEFPIDETAAAACFLAAKIQENPRKVRHFAKIFEFLKFYQDPKASYKYSELAQEKLKKDILRIEHEMLMQFGFRLNQFVSSPHCYILQYVYALFRNMEEYTNHTMDQLAQKAWGYINDSMRTPLCCQYKPWIIAAGCIYLAASALDIPLAKVCRFSGIKLNASPPSGSQYLMQRGMI</sequence>
<keyword evidence="1" id="KW-0195">Cyclin</keyword>
<dbReference type="GeneID" id="94335454"/>
<organism evidence="3 4">
    <name type="scientific">Babesia duncani</name>
    <dbReference type="NCBI Taxonomy" id="323732"/>
    <lineage>
        <taxon>Eukaryota</taxon>
        <taxon>Sar</taxon>
        <taxon>Alveolata</taxon>
        <taxon>Apicomplexa</taxon>
        <taxon>Aconoidasida</taxon>
        <taxon>Piroplasmida</taxon>
        <taxon>Babesiidae</taxon>
        <taxon>Babesia</taxon>
    </lineage>
</organism>
<dbReference type="InterPro" id="IPR036915">
    <property type="entry name" value="Cyclin-like_sf"/>
</dbReference>